<proteinExistence type="predicted"/>
<dbReference type="EMBL" id="AMZQ01000011">
    <property type="protein sequence ID" value="EKU10639.1"/>
    <property type="molecule type" value="Genomic_DNA"/>
</dbReference>
<keyword evidence="1" id="KW-1133">Transmembrane helix</keyword>
<feature type="transmembrane region" description="Helical" evidence="1">
    <location>
        <begin position="6"/>
        <end position="26"/>
    </location>
</feature>
<organism evidence="2 3">
    <name type="scientific">Campylobacter showae CSUNSWCD</name>
    <dbReference type="NCBI Taxonomy" id="1244083"/>
    <lineage>
        <taxon>Bacteria</taxon>
        <taxon>Pseudomonadati</taxon>
        <taxon>Campylobacterota</taxon>
        <taxon>Epsilonproteobacteria</taxon>
        <taxon>Campylobacterales</taxon>
        <taxon>Campylobacteraceae</taxon>
        <taxon>Campylobacter</taxon>
    </lineage>
</organism>
<accession>M5IP07</accession>
<dbReference type="Proteomes" id="UP000011939">
    <property type="component" value="Unassembled WGS sequence"/>
</dbReference>
<dbReference type="PATRIC" id="fig|1244083.3.peg.1957"/>
<keyword evidence="1" id="KW-0812">Transmembrane</keyword>
<gene>
    <name evidence="2" type="ORF">CSUNSWCD_713</name>
</gene>
<dbReference type="AlphaFoldDB" id="M5IP07"/>
<protein>
    <submittedName>
        <fullName evidence="2">Uncharacterized protein</fullName>
    </submittedName>
</protein>
<evidence type="ECO:0000313" key="2">
    <source>
        <dbReference type="EMBL" id="EKU10639.1"/>
    </source>
</evidence>
<evidence type="ECO:0000256" key="1">
    <source>
        <dbReference type="SAM" id="Phobius"/>
    </source>
</evidence>
<name>M5IP07_9BACT</name>
<comment type="caution">
    <text evidence="2">The sequence shown here is derived from an EMBL/GenBank/DDBJ whole genome shotgun (WGS) entry which is preliminary data.</text>
</comment>
<dbReference type="STRING" id="1244083.CSUNSWCD_713"/>
<reference evidence="2 3" key="1">
    <citation type="journal article" date="2013" name="Genome Announc.">
        <title>Genome Sequence of Campylobacter showae UNSWCD, Isolated from a Patient with Crohn's Disease.</title>
        <authorList>
            <person name="Tay A.P."/>
            <person name="Kaakoush N.O."/>
            <person name="Deshpande N.P."/>
            <person name="Chen Z."/>
            <person name="Mitchell H."/>
            <person name="Wilkins M.R."/>
        </authorList>
    </citation>
    <scope>NUCLEOTIDE SEQUENCE [LARGE SCALE GENOMIC DNA]</scope>
    <source>
        <strain evidence="2 3">CSUNSWCD</strain>
    </source>
</reference>
<keyword evidence="1" id="KW-0472">Membrane</keyword>
<sequence length="51" mass="5914">MFLPYFSRFCGFIAQCMIFCFCAVWWSVCGKFRSDLGAKPTPVSYLTLLNF</sequence>
<evidence type="ECO:0000313" key="3">
    <source>
        <dbReference type="Proteomes" id="UP000011939"/>
    </source>
</evidence>